<evidence type="ECO:0000256" key="1">
    <source>
        <dbReference type="SAM" id="Phobius"/>
    </source>
</evidence>
<keyword evidence="3" id="KW-1185">Reference proteome</keyword>
<dbReference type="RefSeq" id="WP_308459420.1">
    <property type="nucleotide sequence ID" value="NZ_JAJEPS010000007.1"/>
</dbReference>
<protein>
    <submittedName>
        <fullName evidence="2">DUF6020 family protein</fullName>
    </submittedName>
</protein>
<name>A0AAE3D9Z3_9FIRM</name>
<comment type="caution">
    <text evidence="2">The sequence shown here is derived from an EMBL/GenBank/DDBJ whole genome shotgun (WGS) entry which is preliminary data.</text>
</comment>
<feature type="transmembrane region" description="Helical" evidence="1">
    <location>
        <begin position="201"/>
        <end position="223"/>
    </location>
</feature>
<keyword evidence="1" id="KW-1133">Transmembrane helix</keyword>
<keyword evidence="1" id="KW-0812">Transmembrane</keyword>
<feature type="transmembrane region" description="Helical" evidence="1">
    <location>
        <begin position="229"/>
        <end position="245"/>
    </location>
</feature>
<feature type="transmembrane region" description="Helical" evidence="1">
    <location>
        <begin position="12"/>
        <end position="28"/>
    </location>
</feature>
<evidence type="ECO:0000313" key="2">
    <source>
        <dbReference type="EMBL" id="MCC2126318.1"/>
    </source>
</evidence>
<feature type="transmembrane region" description="Helical" evidence="1">
    <location>
        <begin position="99"/>
        <end position="119"/>
    </location>
</feature>
<keyword evidence="1" id="KW-0472">Membrane</keyword>
<feature type="transmembrane region" description="Helical" evidence="1">
    <location>
        <begin position="252"/>
        <end position="271"/>
    </location>
</feature>
<sequence>MSDRLIRHLKNIRLWIFTVTGGILFAAFDRCGYMLKQYGSIWAVSENPLHRTIFHRILCVLPFYLAGMLLAVLFMDFLRGRFGRRGSIRNIRWELFCRWRYWGAVMWGVYFVSFLPAFLGGFPGIFAADAPNQVGWTFSGWLTAHHPLVHTGLLCGIFTVVRNLGGSDNLAAAVYSLLQMAVMAGIFTAISRFLRKEHAPVWLQIGTVVYLCLFPFHGMMAVYTTKDTVFAGIFVLCVIRIYRMCTRPENWLNGLVRIVGAVLLFVLLFLFRNNGMHTLLLCAPFLLFFLKKYRKTLTAIFLCVLLAYIFYNGPLLKILHAEPGNSREAYSIVMQTLGRTYVSGGKITEEEWQVIRPVMDEETLAQYTPNLSDPIKNQFHTDAFNEEKGAFLKAWLQIGWRNKKTYIDAFLNTTAAFWYPDTEEEYLDFVCFNIQKDDPNYPHVEMRPISQAFYRYYTAIGSEAAFRKIPVIRQLLSMGLYFWLMVAAALYVIYRKEYMRLLWMLPFWTYMGTSLLGPAALIRYSYPVMLGAPIFLYFCVKRKRTGA</sequence>
<evidence type="ECO:0000313" key="3">
    <source>
        <dbReference type="Proteomes" id="UP001198220"/>
    </source>
</evidence>
<gene>
    <name evidence="2" type="ORF">LKD36_09000</name>
</gene>
<organism evidence="2 3">
    <name type="scientific">Hominiventricola filiformis</name>
    <dbReference type="NCBI Taxonomy" id="2885352"/>
    <lineage>
        <taxon>Bacteria</taxon>
        <taxon>Bacillati</taxon>
        <taxon>Bacillota</taxon>
        <taxon>Clostridia</taxon>
        <taxon>Lachnospirales</taxon>
        <taxon>Lachnospiraceae</taxon>
        <taxon>Hominiventricola</taxon>
    </lineage>
</organism>
<dbReference type="Proteomes" id="UP001198220">
    <property type="component" value="Unassembled WGS sequence"/>
</dbReference>
<feature type="transmembrane region" description="Helical" evidence="1">
    <location>
        <begin position="514"/>
        <end position="540"/>
    </location>
</feature>
<dbReference type="InterPro" id="IPR046062">
    <property type="entry name" value="DUF6020"/>
</dbReference>
<dbReference type="EMBL" id="JAJEPS010000007">
    <property type="protein sequence ID" value="MCC2126318.1"/>
    <property type="molecule type" value="Genomic_DNA"/>
</dbReference>
<feature type="transmembrane region" description="Helical" evidence="1">
    <location>
        <begin position="53"/>
        <end position="78"/>
    </location>
</feature>
<feature type="transmembrane region" description="Helical" evidence="1">
    <location>
        <begin position="172"/>
        <end position="194"/>
    </location>
</feature>
<reference evidence="2 3" key="1">
    <citation type="submission" date="2021-10" db="EMBL/GenBank/DDBJ databases">
        <title>Anaerobic single-cell dispensing facilitates the cultivation of human gut bacteria.</title>
        <authorList>
            <person name="Afrizal A."/>
        </authorList>
    </citation>
    <scope>NUCLEOTIDE SEQUENCE [LARGE SCALE GENOMIC DNA]</scope>
    <source>
        <strain evidence="2 3">CLA-AA-H276</strain>
    </source>
</reference>
<accession>A0AAE3D9Z3</accession>
<feature type="transmembrane region" description="Helical" evidence="1">
    <location>
        <begin position="293"/>
        <end position="311"/>
    </location>
</feature>
<dbReference type="Pfam" id="PF19484">
    <property type="entry name" value="DUF6020"/>
    <property type="match status" value="1"/>
</dbReference>
<feature type="transmembrane region" description="Helical" evidence="1">
    <location>
        <begin position="475"/>
        <end position="494"/>
    </location>
</feature>
<proteinExistence type="predicted"/>
<dbReference type="AlphaFoldDB" id="A0AAE3D9Z3"/>